<dbReference type="Proteomes" id="UP001057291">
    <property type="component" value="Unassembled WGS sequence"/>
</dbReference>
<comment type="caution">
    <text evidence="1">The sequence shown here is derived from an EMBL/GenBank/DDBJ whole genome shotgun (WGS) entry which is preliminary data.</text>
</comment>
<proteinExistence type="predicted"/>
<dbReference type="EMBL" id="BOQE01000001">
    <property type="protein sequence ID" value="GIM46832.1"/>
    <property type="molecule type" value="Genomic_DNA"/>
</dbReference>
<sequence length="110" mass="13280">MSNIRFNQIEEQFKQLEKQMAYYEYCRQKTIEDLERRKKAFKDPECQKIYHQLIEYCGGEKVVRPGIRGRAKQLAINCFLKNHPPDFDAFFESVKIANEKIKKYKKQKVK</sequence>
<organism evidence="1 2">
    <name type="scientific">Collibacillus ludicampi</name>
    <dbReference type="NCBI Taxonomy" id="2771369"/>
    <lineage>
        <taxon>Bacteria</taxon>
        <taxon>Bacillati</taxon>
        <taxon>Bacillota</taxon>
        <taxon>Bacilli</taxon>
        <taxon>Bacillales</taxon>
        <taxon>Alicyclobacillaceae</taxon>
        <taxon>Collibacillus</taxon>
    </lineage>
</organism>
<dbReference type="RefSeq" id="WP_282199883.1">
    <property type="nucleotide sequence ID" value="NZ_BOQE01000001.1"/>
</dbReference>
<name>A0AAV4LG83_9BACL</name>
<gene>
    <name evidence="1" type="ORF">DNHGIG_23810</name>
</gene>
<accession>A0AAV4LG83</accession>
<evidence type="ECO:0000313" key="2">
    <source>
        <dbReference type="Proteomes" id="UP001057291"/>
    </source>
</evidence>
<evidence type="ECO:0000313" key="1">
    <source>
        <dbReference type="EMBL" id="GIM46832.1"/>
    </source>
</evidence>
<protein>
    <submittedName>
        <fullName evidence="1">Uncharacterized protein</fullName>
    </submittedName>
</protein>
<dbReference type="AlphaFoldDB" id="A0AAV4LG83"/>
<reference evidence="1" key="1">
    <citation type="journal article" date="2023" name="Int. J. Syst. Evol. Microbiol.">
        <title>Collibacillus ludicampi gen. nov., sp. nov., a new soil bacterium of the family Alicyclobacillaceae.</title>
        <authorList>
            <person name="Jojima T."/>
            <person name="Ioku Y."/>
            <person name="Fukuta Y."/>
            <person name="Shirasaka N."/>
            <person name="Matsumura Y."/>
            <person name="Mori M."/>
        </authorList>
    </citation>
    <scope>NUCLEOTIDE SEQUENCE</scope>
    <source>
        <strain evidence="1">TP075</strain>
    </source>
</reference>
<keyword evidence="2" id="KW-1185">Reference proteome</keyword>